<dbReference type="SUPFAM" id="SSF49590">
    <property type="entry name" value="PHL pollen allergen"/>
    <property type="match status" value="1"/>
</dbReference>
<dbReference type="PROSITE" id="PS50842">
    <property type="entry name" value="EXPANSIN_EG45"/>
    <property type="match status" value="1"/>
</dbReference>
<reference evidence="10 11" key="1">
    <citation type="submission" date="2016-03" db="EMBL/GenBank/DDBJ databases">
        <title>Mechanisms controlling the formation of the plant cell surface in tip-growing cells are functionally conserved among land plants.</title>
        <authorList>
            <person name="Honkanen S."/>
            <person name="Jones V.A."/>
            <person name="Morieri G."/>
            <person name="Champion C."/>
            <person name="Hetherington A.J."/>
            <person name="Kelly S."/>
            <person name="Saint-Marcoux D."/>
            <person name="Proust H."/>
            <person name="Prescott H."/>
            <person name="Dolan L."/>
        </authorList>
    </citation>
    <scope>NUCLEOTIDE SEQUENCE [LARGE SCALE GENOMIC DNA]</scope>
    <source>
        <strain evidence="11">cv. Tak-1 and cv. Tak-2</strain>
        <tissue evidence="10">Whole gametophyte</tissue>
    </source>
</reference>
<dbReference type="Gene3D" id="2.40.40.10">
    <property type="entry name" value="RlpA-like domain"/>
    <property type="match status" value="1"/>
</dbReference>
<feature type="domain" description="Expansin-like EG45" evidence="7">
    <location>
        <begin position="50"/>
        <end position="163"/>
    </location>
</feature>
<dbReference type="Proteomes" id="UP000077202">
    <property type="component" value="Unassembled WGS sequence"/>
</dbReference>
<evidence type="ECO:0000313" key="9">
    <source>
        <dbReference type="EMBL" id="BBM98522.1"/>
    </source>
</evidence>
<dbReference type="GO" id="GO:0009664">
    <property type="term" value="P:plant-type cell wall organization"/>
    <property type="evidence" value="ECO:0007669"/>
    <property type="project" value="InterPro"/>
</dbReference>
<keyword evidence="5" id="KW-0472">Membrane</keyword>
<dbReference type="GO" id="GO:0016020">
    <property type="term" value="C:membrane"/>
    <property type="evidence" value="ECO:0007669"/>
    <property type="project" value="UniProtKB-SubCell"/>
</dbReference>
<organism evidence="10 11">
    <name type="scientific">Marchantia polymorpha subsp. ruderalis</name>
    <dbReference type="NCBI Taxonomy" id="1480154"/>
    <lineage>
        <taxon>Eukaryota</taxon>
        <taxon>Viridiplantae</taxon>
        <taxon>Streptophyta</taxon>
        <taxon>Embryophyta</taxon>
        <taxon>Marchantiophyta</taxon>
        <taxon>Marchantiopsida</taxon>
        <taxon>Marchantiidae</taxon>
        <taxon>Marchantiales</taxon>
        <taxon>Marchantiaceae</taxon>
        <taxon>Marchantia</taxon>
    </lineage>
</organism>
<reference evidence="12" key="3">
    <citation type="journal article" date="2020" name="Curr. Biol.">
        <title>Chromatin organization in early land plants reveals an ancestral association between H3K27me3, transposons, and constitutive heterochromatin.</title>
        <authorList>
            <person name="Montgomery S.A."/>
            <person name="Tanizawa Y."/>
            <person name="Galik B."/>
            <person name="Wang N."/>
            <person name="Ito T."/>
            <person name="Mochizuki T."/>
            <person name="Akimcheva S."/>
            <person name="Bowman J.L."/>
            <person name="Cognat V."/>
            <person name="Marechal-Drouard L."/>
            <person name="Ekker H."/>
            <person name="Hong S.F."/>
            <person name="Kohchi T."/>
            <person name="Lin S.S."/>
            <person name="Liu L.D."/>
            <person name="Nakamura Y."/>
            <person name="Valeeva L.R."/>
            <person name="Shakirov E.V."/>
            <person name="Shippen D.E."/>
            <person name="Wei W.L."/>
            <person name="Yagura M."/>
            <person name="Yamaoka S."/>
            <person name="Yamato K.T."/>
            <person name="Liu C."/>
            <person name="Berger F."/>
        </authorList>
    </citation>
    <scope>NUCLEOTIDE SEQUENCE [LARGE SCALE GENOMIC DNA]</scope>
    <source>
        <strain evidence="12">Tak-1</strain>
    </source>
</reference>
<evidence type="ECO:0000256" key="5">
    <source>
        <dbReference type="ARBA" id="ARBA00023136"/>
    </source>
</evidence>
<sequence>MAAKRVSRALAVMLLVQSLLGRVAADARQVKWRNAHATFYGGSDASGTMGGACGYGNLYSQGYGTDTTALSAALFDNGAKCGACFAITCYRSRWCLPGKPILQVTATNFCPSNPNLPNDNGGWCNPPRRHFDLAQPAFTQIAIYEGGIVPVLFKRVPCKRSGPIRYTINGQRYFNLVLISNVGGVGDVSAVSVKGANSNYWEPMRRNWGQNWQSDTILVGQSLSFQVTTSDGSTVTVLDAVASNWEFGQTFEGGQFS</sequence>
<keyword evidence="3 6" id="KW-0964">Secreted</keyword>
<evidence type="ECO:0000256" key="4">
    <source>
        <dbReference type="ARBA" id="ARBA00022729"/>
    </source>
</evidence>
<evidence type="ECO:0000313" key="11">
    <source>
        <dbReference type="Proteomes" id="UP000077202"/>
    </source>
</evidence>
<dbReference type="EMBL" id="LVLJ01002405">
    <property type="protein sequence ID" value="OAE25083.1"/>
    <property type="molecule type" value="Genomic_DNA"/>
</dbReference>
<proteinExistence type="inferred from homology"/>
<evidence type="ECO:0000259" key="8">
    <source>
        <dbReference type="PROSITE" id="PS50843"/>
    </source>
</evidence>
<keyword evidence="4 6" id="KW-0732">Signal</keyword>
<protein>
    <recommendedName>
        <fullName evidence="6">Expansin</fullName>
    </recommendedName>
</protein>
<evidence type="ECO:0000256" key="1">
    <source>
        <dbReference type="ARBA" id="ARBA00005392"/>
    </source>
</evidence>
<name>A0A176VXH2_MARPO</name>
<dbReference type="PRINTS" id="PR01226">
    <property type="entry name" value="EXPANSIN"/>
</dbReference>
<evidence type="ECO:0000313" key="10">
    <source>
        <dbReference type="EMBL" id="OAE25083.1"/>
    </source>
</evidence>
<feature type="chain" id="PRO_5042304653" description="Expansin" evidence="6">
    <location>
        <begin position="26"/>
        <end position="257"/>
    </location>
</feature>
<dbReference type="InterPro" id="IPR036908">
    <property type="entry name" value="RlpA-like_sf"/>
</dbReference>
<dbReference type="InterPro" id="IPR007112">
    <property type="entry name" value="Expansin/allergen_DPBB_dom"/>
</dbReference>
<accession>A0A176VXH2</accession>
<feature type="signal peptide" evidence="6">
    <location>
        <begin position="1"/>
        <end position="25"/>
    </location>
</feature>
<evidence type="ECO:0000313" key="12">
    <source>
        <dbReference type="Proteomes" id="UP001162541"/>
    </source>
</evidence>
<dbReference type="GO" id="GO:0005576">
    <property type="term" value="C:extracellular region"/>
    <property type="evidence" value="ECO:0007669"/>
    <property type="project" value="InterPro"/>
</dbReference>
<dbReference type="SMART" id="SM00837">
    <property type="entry name" value="DPBB_1"/>
    <property type="match status" value="1"/>
</dbReference>
<dbReference type="PANTHER" id="PTHR31867">
    <property type="entry name" value="EXPANSIN-A15"/>
    <property type="match status" value="1"/>
</dbReference>
<comment type="function">
    <text evidence="6">Causes loosening and extension of plant cell walls by disrupting non-covalent bonding between cellulose microfibrils and matrix glucans. No enzymatic activity has been found.</text>
</comment>
<gene>
    <name evidence="10" type="ORF">AXG93_1163s1180</name>
    <name evidence="9" type="ORF">Mp_1g14140</name>
</gene>
<keyword evidence="11" id="KW-1185">Reference proteome</keyword>
<dbReference type="InterPro" id="IPR009009">
    <property type="entry name" value="RlpA-like_DPBB"/>
</dbReference>
<dbReference type="Pfam" id="PF01357">
    <property type="entry name" value="Expansin_C"/>
    <property type="match status" value="1"/>
</dbReference>
<dbReference type="InterPro" id="IPR007117">
    <property type="entry name" value="Expansin_CBD"/>
</dbReference>
<evidence type="ECO:0000259" key="7">
    <source>
        <dbReference type="PROSITE" id="PS50842"/>
    </source>
</evidence>
<dbReference type="PROSITE" id="PS50843">
    <property type="entry name" value="EXPANSIN_CBD"/>
    <property type="match status" value="1"/>
</dbReference>
<keyword evidence="6" id="KW-0961">Cell wall biogenesis/degradation</keyword>
<evidence type="ECO:0000256" key="2">
    <source>
        <dbReference type="ARBA" id="ARBA00022512"/>
    </source>
</evidence>
<dbReference type="AlphaFoldDB" id="A0A176VXH2"/>
<keyword evidence="2 6" id="KW-0134">Cell wall</keyword>
<dbReference type="InterPro" id="IPR036749">
    <property type="entry name" value="Expansin_CBD_sf"/>
</dbReference>
<dbReference type="CDD" id="cd22274">
    <property type="entry name" value="DPBB_EXPA_N"/>
    <property type="match status" value="1"/>
</dbReference>
<comment type="similarity">
    <text evidence="1 6">Belongs to the expansin family. Expansin A subfamily.</text>
</comment>
<comment type="subcellular location">
    <subcellularLocation>
        <location evidence="6">Secreted</location>
        <location evidence="6">Cell wall</location>
    </subcellularLocation>
    <subcellularLocation>
        <location evidence="6">Membrane</location>
        <topology evidence="6">Peripheral membrane protein</topology>
    </subcellularLocation>
</comment>
<reference evidence="9" key="2">
    <citation type="journal article" date="2019" name="Curr. Biol.">
        <title>Chromatin organization in early land plants reveals an ancestral association between H3K27me3, transposons, and constitutive heterochromatin.</title>
        <authorList>
            <person name="Montgomery S.A."/>
            <person name="Tanizawa Y."/>
            <person name="Galik B."/>
            <person name="Wang N."/>
            <person name="Ito T."/>
            <person name="Mochizuki T."/>
            <person name="Akimcheva S."/>
            <person name="Bowman J."/>
            <person name="Cognat V."/>
            <person name="Drouard L."/>
            <person name="Ekker H."/>
            <person name="Houng S."/>
            <person name="Kohchi T."/>
            <person name="Lin S."/>
            <person name="Liu L.D."/>
            <person name="Nakamura Y."/>
            <person name="Valeeva L.R."/>
            <person name="Shakirov E.V."/>
            <person name="Shippen D.E."/>
            <person name="Wei W."/>
            <person name="Yagura M."/>
            <person name="Yamaoka S."/>
            <person name="Yamato K.T."/>
            <person name="Liu C."/>
            <person name="Berger F."/>
        </authorList>
    </citation>
    <scope>NUCLEOTIDE SEQUENCE [LARGE SCALE GENOMIC DNA]</scope>
    <source>
        <strain evidence="9">Tak-1</strain>
    </source>
</reference>
<dbReference type="InterPro" id="IPR007118">
    <property type="entry name" value="Expan_Lol_pI"/>
</dbReference>
<feature type="domain" description="Expansin-like CBD" evidence="8">
    <location>
        <begin position="173"/>
        <end position="253"/>
    </location>
</feature>
<evidence type="ECO:0000256" key="6">
    <source>
        <dbReference type="RuleBase" id="RU365023"/>
    </source>
</evidence>
<dbReference type="Pfam" id="PF03330">
    <property type="entry name" value="DPBB_1"/>
    <property type="match status" value="1"/>
</dbReference>
<dbReference type="SUPFAM" id="SSF50685">
    <property type="entry name" value="Barwin-like endoglucanases"/>
    <property type="match status" value="1"/>
</dbReference>
<dbReference type="Proteomes" id="UP001162541">
    <property type="component" value="Chromosome 1"/>
</dbReference>
<dbReference type="EMBL" id="AP019866">
    <property type="protein sequence ID" value="BBM98522.1"/>
    <property type="molecule type" value="Genomic_DNA"/>
</dbReference>
<dbReference type="PRINTS" id="PR01225">
    <property type="entry name" value="EXPANSNFAMLY"/>
</dbReference>
<dbReference type="Gene3D" id="2.60.40.760">
    <property type="entry name" value="Expansin, cellulose-binding-like domain"/>
    <property type="match status" value="1"/>
</dbReference>
<dbReference type="FunFam" id="2.60.40.760:FF:000001">
    <property type="entry name" value="Expansin"/>
    <property type="match status" value="1"/>
</dbReference>
<evidence type="ECO:0000256" key="3">
    <source>
        <dbReference type="ARBA" id="ARBA00022525"/>
    </source>
</evidence>
<dbReference type="InterPro" id="IPR002963">
    <property type="entry name" value="Expansin"/>
</dbReference>